<proteinExistence type="predicted"/>
<organism evidence="1 2">
    <name type="scientific">Carpediemonas membranifera</name>
    <dbReference type="NCBI Taxonomy" id="201153"/>
    <lineage>
        <taxon>Eukaryota</taxon>
        <taxon>Metamonada</taxon>
        <taxon>Carpediemonas-like organisms</taxon>
        <taxon>Carpediemonas</taxon>
    </lineage>
</organism>
<dbReference type="AlphaFoldDB" id="A0A8J6E234"/>
<gene>
    <name evidence="1" type="ORF">J8273_6147</name>
</gene>
<dbReference type="EMBL" id="JAHDYR010000053">
    <property type="protein sequence ID" value="KAG9391387.1"/>
    <property type="molecule type" value="Genomic_DNA"/>
</dbReference>
<name>A0A8J6E234_9EUKA</name>
<protein>
    <submittedName>
        <fullName evidence="1">Uncharacterized protein</fullName>
    </submittedName>
</protein>
<comment type="caution">
    <text evidence="1">The sequence shown here is derived from an EMBL/GenBank/DDBJ whole genome shotgun (WGS) entry which is preliminary data.</text>
</comment>
<sequence length="876" mass="97090">MSGDKDDRSRTVTANKEDKRRYLSEHPEVRKMLTLFISRCIEEHPASVEAFSCEFFSDPAMPDLVAQRVGLPDATSLRPPVIPRTPISTAPMIIPLGVMDSAVQASQDDAPMFVPDVLPRADLSEPSKFSSLMPMSFDELPEPVSQKISIAESDMGKIQMYTMPEFFHLALETAEADKAVVVLMLLYGAKKALHVQTGSLCQYSLMRRIAGSAPSLFEAFAQLHPAIAGLGKLEIAEGDLSHVTKLFSRTFFVTSNLLFGQTQPDTVDWESTRVDLLPTPALIVHSPHISAGCSGKVYRFLPVVVGNTATLFMSLINPSFIDQMVYQIRRFGMRPQDVTNVGDIVRRAVMESNRGLKALEMGVTVNQIVLIIDGIDPDWLRGEIDFIDLHVRIIESSTGAPVNRESFIPDLESDRTIMFQFLEYQFAGTPEDLCRVALFSRDAVSSIKFDDSEYLETKSSVIRRIKRSFRIAGMHPDRLNDSLWSVVPETSHRALALPGAAAGTHWTPLAQLISSLVELFVFGRVHFKNQENDGTPPPPLNTVLCGVGMLAHGPIAAELVHHHETCPLVDQKYHQLMDSPFHECRCTLPGLETAFAHPMARNPSLRTLLHVDPLCHLPISRLYSVQITPRTLLVCLWSCMRRHWDKSTFFLTTPQCHCVACAADVPVESPESMTSITTTAPAVLPIMSRYGLIFHSGSEKLTVLYDRKRAFDSIKATVDRLKIEGDIDGRVDSLNHEEILRQIRAAELSDAELDTPELHVLDEYTLMRTPLGQSIRNRVSIDDFDSIVRPVMVGATHLTRLGALVEYFYPRKKAEADQRPATPTDDAEIGVEAEKPLSGQPLSEDFCAMAAVPSLVLSGAFGTVAERLDGIPGLMV</sequence>
<accession>A0A8J6E234</accession>
<keyword evidence="2" id="KW-1185">Reference proteome</keyword>
<dbReference type="InterPro" id="IPR059162">
    <property type="entry name" value="RIIAD1"/>
</dbReference>
<evidence type="ECO:0000313" key="2">
    <source>
        <dbReference type="Proteomes" id="UP000717585"/>
    </source>
</evidence>
<dbReference type="CDD" id="cd22971">
    <property type="entry name" value="DD_RIIAD1"/>
    <property type="match status" value="1"/>
</dbReference>
<dbReference type="Proteomes" id="UP000717585">
    <property type="component" value="Unassembled WGS sequence"/>
</dbReference>
<evidence type="ECO:0000313" key="1">
    <source>
        <dbReference type="EMBL" id="KAG9391387.1"/>
    </source>
</evidence>
<reference evidence="1" key="1">
    <citation type="submission" date="2021-05" db="EMBL/GenBank/DDBJ databases">
        <title>A free-living protist that lacks canonical eukaryotic 1 DNA replication and segregation systems.</title>
        <authorList>
            <person name="Salas-Leiva D.E."/>
            <person name="Tromer E.C."/>
            <person name="Curtis B.A."/>
            <person name="Jerlstrom-Hultqvist J."/>
            <person name="Kolisko M."/>
            <person name="Yi Z."/>
            <person name="Salas-Leiva J.S."/>
            <person name="Gallot-Lavallee L."/>
            <person name="Kops G.J.P.L."/>
            <person name="Archibald J.M."/>
            <person name="Simpson A.G.B."/>
            <person name="Roger A.J."/>
        </authorList>
    </citation>
    <scope>NUCLEOTIDE SEQUENCE</scope>
    <source>
        <strain evidence="1">BICM</strain>
    </source>
</reference>